<comment type="cofactor">
    <cofactor evidence="1">
        <name>Mg(2+)</name>
        <dbReference type="ChEBI" id="CHEBI:18420"/>
    </cofactor>
</comment>
<keyword evidence="5" id="KW-0547">Nucleotide-binding</keyword>
<keyword evidence="7" id="KW-0460">Magnesium</keyword>
<evidence type="ECO:0000256" key="3">
    <source>
        <dbReference type="ARBA" id="ARBA00022695"/>
    </source>
</evidence>
<dbReference type="SUPFAM" id="SSF81301">
    <property type="entry name" value="Nucleotidyltransferase"/>
    <property type="match status" value="1"/>
</dbReference>
<dbReference type="GO" id="GO:0005524">
    <property type="term" value="F:ATP binding"/>
    <property type="evidence" value="ECO:0007669"/>
    <property type="project" value="UniProtKB-KW"/>
</dbReference>
<evidence type="ECO:0000256" key="2">
    <source>
        <dbReference type="ARBA" id="ARBA00022679"/>
    </source>
</evidence>
<dbReference type="AlphaFoldDB" id="A0A1F4UPX9"/>
<reference evidence="9 10" key="1">
    <citation type="journal article" date="2016" name="Nat. Commun.">
        <title>Thousands of microbial genomes shed light on interconnected biogeochemical processes in an aquifer system.</title>
        <authorList>
            <person name="Anantharaman K."/>
            <person name="Brown C.T."/>
            <person name="Hug L.A."/>
            <person name="Sharon I."/>
            <person name="Castelle C.J."/>
            <person name="Probst A.J."/>
            <person name="Thomas B.C."/>
            <person name="Singh A."/>
            <person name="Wilkins M.J."/>
            <person name="Karaoz U."/>
            <person name="Brodie E.L."/>
            <person name="Williams K.H."/>
            <person name="Hubbard S.S."/>
            <person name="Banfield J.F."/>
        </authorList>
    </citation>
    <scope>NUCLEOTIDE SEQUENCE [LARGE SCALE GENOMIC DNA]</scope>
</reference>
<dbReference type="GO" id="GO:0046872">
    <property type="term" value="F:metal ion binding"/>
    <property type="evidence" value="ECO:0007669"/>
    <property type="project" value="UniProtKB-KW"/>
</dbReference>
<organism evidence="9 10">
    <name type="scientific">candidate division WWE3 bacterium RIFCSPHIGHO2_01_FULL_35_17</name>
    <dbReference type="NCBI Taxonomy" id="1802614"/>
    <lineage>
        <taxon>Bacteria</taxon>
        <taxon>Katanobacteria</taxon>
    </lineage>
</organism>
<keyword evidence="2" id="KW-0808">Transferase</keyword>
<dbReference type="Gene3D" id="3.30.460.10">
    <property type="entry name" value="Beta Polymerase, domain 2"/>
    <property type="match status" value="1"/>
</dbReference>
<feature type="domain" description="Polymerase beta nucleotidyltransferase" evidence="8">
    <location>
        <begin position="9"/>
        <end position="95"/>
    </location>
</feature>
<evidence type="ECO:0000256" key="5">
    <source>
        <dbReference type="ARBA" id="ARBA00022741"/>
    </source>
</evidence>
<dbReference type="Proteomes" id="UP000176444">
    <property type="component" value="Unassembled WGS sequence"/>
</dbReference>
<keyword evidence="6" id="KW-0067">ATP-binding</keyword>
<name>A0A1F4UPX9_UNCKA</name>
<dbReference type="GO" id="GO:0016779">
    <property type="term" value="F:nucleotidyltransferase activity"/>
    <property type="evidence" value="ECO:0007669"/>
    <property type="project" value="UniProtKB-KW"/>
</dbReference>
<evidence type="ECO:0000259" key="8">
    <source>
        <dbReference type="Pfam" id="PF18765"/>
    </source>
</evidence>
<dbReference type="Pfam" id="PF18765">
    <property type="entry name" value="Polbeta"/>
    <property type="match status" value="1"/>
</dbReference>
<evidence type="ECO:0000256" key="7">
    <source>
        <dbReference type="ARBA" id="ARBA00022842"/>
    </source>
</evidence>
<proteinExistence type="predicted"/>
<evidence type="ECO:0000256" key="4">
    <source>
        <dbReference type="ARBA" id="ARBA00022723"/>
    </source>
</evidence>
<dbReference type="InterPro" id="IPR052038">
    <property type="entry name" value="Type-VII_TA_antitoxin"/>
</dbReference>
<gene>
    <name evidence="9" type="ORF">A2713_00540</name>
</gene>
<dbReference type="EMBL" id="MEUX01000025">
    <property type="protein sequence ID" value="OGC46976.1"/>
    <property type="molecule type" value="Genomic_DNA"/>
</dbReference>
<sequence>MNINTIRKKATPIFNQHKIAYAGLFGSFSRQQQTQKSDIDIVIKLGKPIGMLEYMRFINDLESTLNRKVDIMTEGSMNKHIKPYVMQDIITIYEK</sequence>
<comment type="caution">
    <text evidence="9">The sequence shown here is derived from an EMBL/GenBank/DDBJ whole genome shotgun (WGS) entry which is preliminary data.</text>
</comment>
<protein>
    <recommendedName>
        <fullName evidence="8">Polymerase beta nucleotidyltransferase domain-containing protein</fullName>
    </recommendedName>
</protein>
<dbReference type="CDD" id="cd05403">
    <property type="entry name" value="NT_KNTase_like"/>
    <property type="match status" value="1"/>
</dbReference>
<evidence type="ECO:0000313" key="9">
    <source>
        <dbReference type="EMBL" id="OGC46976.1"/>
    </source>
</evidence>
<dbReference type="PANTHER" id="PTHR33571">
    <property type="entry name" value="SSL8005 PROTEIN"/>
    <property type="match status" value="1"/>
</dbReference>
<dbReference type="PANTHER" id="PTHR33571:SF14">
    <property type="entry name" value="PROTEIN ADENYLYLTRANSFERASE MJ0435-RELATED"/>
    <property type="match status" value="1"/>
</dbReference>
<keyword evidence="4" id="KW-0479">Metal-binding</keyword>
<evidence type="ECO:0000313" key="10">
    <source>
        <dbReference type="Proteomes" id="UP000176444"/>
    </source>
</evidence>
<evidence type="ECO:0000256" key="6">
    <source>
        <dbReference type="ARBA" id="ARBA00022840"/>
    </source>
</evidence>
<evidence type="ECO:0000256" key="1">
    <source>
        <dbReference type="ARBA" id="ARBA00001946"/>
    </source>
</evidence>
<dbReference type="InterPro" id="IPR043519">
    <property type="entry name" value="NT_sf"/>
</dbReference>
<dbReference type="InterPro" id="IPR041633">
    <property type="entry name" value="Polbeta"/>
</dbReference>
<keyword evidence="3" id="KW-0548">Nucleotidyltransferase</keyword>
<accession>A0A1F4UPX9</accession>